<comment type="similarity">
    <text evidence="1">Belongs to the glycosyl hydrolase 8 (cellulase D) family.</text>
</comment>
<evidence type="ECO:0000256" key="3">
    <source>
        <dbReference type="ARBA" id="ARBA00023295"/>
    </source>
</evidence>
<protein>
    <recommendedName>
        <fullName evidence="6">Cellulase</fullName>
    </recommendedName>
</protein>
<dbReference type="SUPFAM" id="SSF48208">
    <property type="entry name" value="Six-hairpin glycosidases"/>
    <property type="match status" value="1"/>
</dbReference>
<evidence type="ECO:0008006" key="6">
    <source>
        <dbReference type="Google" id="ProtNLM"/>
    </source>
</evidence>
<feature type="signal peptide" evidence="4">
    <location>
        <begin position="1"/>
        <end position="16"/>
    </location>
</feature>
<organism evidence="5">
    <name type="scientific">Haptolina brevifila</name>
    <dbReference type="NCBI Taxonomy" id="156173"/>
    <lineage>
        <taxon>Eukaryota</taxon>
        <taxon>Haptista</taxon>
        <taxon>Haptophyta</taxon>
        <taxon>Prymnesiophyceae</taxon>
        <taxon>Prymnesiales</taxon>
        <taxon>Prymnesiaceae</taxon>
        <taxon>Haptolina</taxon>
    </lineage>
</organism>
<evidence type="ECO:0000256" key="1">
    <source>
        <dbReference type="ARBA" id="ARBA00009209"/>
    </source>
</evidence>
<evidence type="ECO:0000256" key="4">
    <source>
        <dbReference type="SAM" id="SignalP"/>
    </source>
</evidence>
<keyword evidence="4" id="KW-0732">Signal</keyword>
<accession>A0A7S2IIJ5</accession>
<dbReference type="InterPro" id="IPR012341">
    <property type="entry name" value="6hp_glycosidase-like_sf"/>
</dbReference>
<proteinExistence type="inferred from homology"/>
<feature type="chain" id="PRO_5031569948" description="Cellulase" evidence="4">
    <location>
        <begin position="17"/>
        <end position="416"/>
    </location>
</feature>
<dbReference type="InterPro" id="IPR008928">
    <property type="entry name" value="6-hairpin_glycosidase_sf"/>
</dbReference>
<dbReference type="GO" id="GO:0004553">
    <property type="term" value="F:hydrolase activity, hydrolyzing O-glycosyl compounds"/>
    <property type="evidence" value="ECO:0007669"/>
    <property type="project" value="InterPro"/>
</dbReference>
<dbReference type="Gene3D" id="1.50.10.10">
    <property type="match status" value="1"/>
</dbReference>
<keyword evidence="3" id="KW-0326">Glycosidase</keyword>
<dbReference type="InterPro" id="IPR002037">
    <property type="entry name" value="Glyco_hydro_8"/>
</dbReference>
<gene>
    <name evidence="5" type="ORF">CBRE1094_LOCUS34327</name>
</gene>
<keyword evidence="2" id="KW-0378">Hydrolase</keyword>
<reference evidence="5" key="1">
    <citation type="submission" date="2021-01" db="EMBL/GenBank/DDBJ databases">
        <authorList>
            <person name="Corre E."/>
            <person name="Pelletier E."/>
            <person name="Niang G."/>
            <person name="Scheremetjew M."/>
            <person name="Finn R."/>
            <person name="Kale V."/>
            <person name="Holt S."/>
            <person name="Cochrane G."/>
            <person name="Meng A."/>
            <person name="Brown T."/>
            <person name="Cohen L."/>
        </authorList>
    </citation>
    <scope>NUCLEOTIDE SEQUENCE</scope>
    <source>
        <strain evidence="5">UTEX LB 985</strain>
    </source>
</reference>
<dbReference type="Pfam" id="PF01270">
    <property type="entry name" value="Glyco_hydro_8"/>
    <property type="match status" value="1"/>
</dbReference>
<dbReference type="EMBL" id="HBGU01063005">
    <property type="protein sequence ID" value="CAD9520548.1"/>
    <property type="molecule type" value="Transcribed_RNA"/>
</dbReference>
<evidence type="ECO:0000256" key="2">
    <source>
        <dbReference type="ARBA" id="ARBA00022801"/>
    </source>
</evidence>
<dbReference type="AlphaFoldDB" id="A0A7S2IIJ5"/>
<dbReference type="PRINTS" id="PR00735">
    <property type="entry name" value="GLHYDRLASE8"/>
</dbReference>
<dbReference type="GO" id="GO:0005975">
    <property type="term" value="P:carbohydrate metabolic process"/>
    <property type="evidence" value="ECO:0007669"/>
    <property type="project" value="InterPro"/>
</dbReference>
<evidence type="ECO:0000313" key="5">
    <source>
        <dbReference type="EMBL" id="CAD9520548.1"/>
    </source>
</evidence>
<sequence>MPALFMALLAADVAAAYSCGTPLSTDQNLVKTQFATWKGRYLKTMGSNECCIRRPTNSDDCVSEGVGYGMLISAYLSDQATFQCLWSFAKSKFDANGLMNWQIDSSGNIAGSGAALDADEDMAMALLIGCESFSASNLCDDGHSLITRLMLYEVDSSTSTPKAGDGWGGCDVTNPSYFSPGYYTRFRNVTGDRRWTAATSQLYSIISKVNQHSSTGLLPDWTDCSGNLGASAVSSFCKDSGRDFWFDAVRSPWRLSLAAAWDCDAKAMSQVSKMLSFFERQGGASQVKTGYTLSGQALGGNDQGCFLSMASTLYVHSTDSDARSAFWTALTAADPSDYFCDALRMIALLFNTGLMTPTFHPPSPPSPPSPPTPPVRCNLESYCNLPLEPSELQPPGYYLHGDHAPRWPCPSPSLSP</sequence>
<name>A0A7S2IIJ5_9EUKA</name>